<sequence length="373" mass="43745">MGLFHLKMACADAVWRLLIHPKDARLDPNSFMEHIGQIRPKETFKIEKKPGFRRMHEVIQHVGIVSRLDIWRIEATKRSAAFTDIEEFAKSKPTFEDLCMMANLMAINYVASDDLHDLQEKSSQHRDKEYENSLIKQQYFLLYEEISHAMNFGDIGRVETCFLPWMLIFAGCGKHKYATEMRRYLENVHFLYPEGIRCISMLHEYFIRINIALCSRKAIRMNILCNPTGKKGHFRALDWVVEHNNLYIKRIYGGKYSNHQKERIIAESPLIETYKNVRMQFEHMFCLEHKTSRHSPPKMELTFKRLMQYMKDNNTNSFVPGRDSAYCIPDTMDKGIDIMRLREGQVESDLQLGGDDELGDEMEEVEDDGSLDV</sequence>
<feature type="domain" description="DUF6589" evidence="2">
    <location>
        <begin position="1"/>
        <end position="294"/>
    </location>
</feature>
<protein>
    <recommendedName>
        <fullName evidence="2">DUF6589 domain-containing protein</fullName>
    </recommendedName>
</protein>
<evidence type="ECO:0000256" key="1">
    <source>
        <dbReference type="SAM" id="MobiDB-lite"/>
    </source>
</evidence>
<name>A0A9P5YKR1_9AGAR</name>
<comment type="caution">
    <text evidence="3">The sequence shown here is derived from an EMBL/GenBank/DDBJ whole genome shotgun (WGS) entry which is preliminary data.</text>
</comment>
<reference evidence="3" key="1">
    <citation type="submission" date="2020-11" db="EMBL/GenBank/DDBJ databases">
        <authorList>
            <consortium name="DOE Joint Genome Institute"/>
            <person name="Ahrendt S."/>
            <person name="Riley R."/>
            <person name="Andreopoulos W."/>
            <person name="Labutti K."/>
            <person name="Pangilinan J."/>
            <person name="Ruiz-Duenas F.J."/>
            <person name="Barrasa J.M."/>
            <person name="Sanchez-Garcia M."/>
            <person name="Camarero S."/>
            <person name="Miyauchi S."/>
            <person name="Serrano A."/>
            <person name="Linde D."/>
            <person name="Babiker R."/>
            <person name="Drula E."/>
            <person name="Ayuso-Fernandez I."/>
            <person name="Pacheco R."/>
            <person name="Padilla G."/>
            <person name="Ferreira P."/>
            <person name="Barriuso J."/>
            <person name="Kellner H."/>
            <person name="Castanera R."/>
            <person name="Alfaro M."/>
            <person name="Ramirez L."/>
            <person name="Pisabarro A.G."/>
            <person name="Kuo A."/>
            <person name="Tritt A."/>
            <person name="Lipzen A."/>
            <person name="He G."/>
            <person name="Yan M."/>
            <person name="Ng V."/>
            <person name="Cullen D."/>
            <person name="Martin F."/>
            <person name="Rosso M.-N."/>
            <person name="Henrissat B."/>
            <person name="Hibbett D."/>
            <person name="Martinez A.T."/>
            <person name="Grigoriev I.V."/>
        </authorList>
    </citation>
    <scope>NUCLEOTIDE SEQUENCE</scope>
    <source>
        <strain evidence="3">CIRM-BRFM 674</strain>
    </source>
</reference>
<dbReference type="InterPro" id="IPR046496">
    <property type="entry name" value="DUF6589"/>
</dbReference>
<gene>
    <name evidence="3" type="ORF">BDN70DRAFT_869092</name>
</gene>
<dbReference type="AlphaFoldDB" id="A0A9P5YKR1"/>
<keyword evidence="4" id="KW-1185">Reference proteome</keyword>
<feature type="compositionally biased region" description="Acidic residues" evidence="1">
    <location>
        <begin position="354"/>
        <end position="373"/>
    </location>
</feature>
<evidence type="ECO:0000313" key="4">
    <source>
        <dbReference type="Proteomes" id="UP000807469"/>
    </source>
</evidence>
<dbReference type="EMBL" id="MU155646">
    <property type="protein sequence ID" value="KAF9471647.1"/>
    <property type="molecule type" value="Genomic_DNA"/>
</dbReference>
<evidence type="ECO:0000259" key="2">
    <source>
        <dbReference type="Pfam" id="PF20231"/>
    </source>
</evidence>
<feature type="region of interest" description="Disordered" evidence="1">
    <location>
        <begin position="349"/>
        <end position="373"/>
    </location>
</feature>
<dbReference type="OrthoDB" id="4743193at2759"/>
<accession>A0A9P5YKR1</accession>
<organism evidence="3 4">
    <name type="scientific">Pholiota conissans</name>
    <dbReference type="NCBI Taxonomy" id="109636"/>
    <lineage>
        <taxon>Eukaryota</taxon>
        <taxon>Fungi</taxon>
        <taxon>Dikarya</taxon>
        <taxon>Basidiomycota</taxon>
        <taxon>Agaricomycotina</taxon>
        <taxon>Agaricomycetes</taxon>
        <taxon>Agaricomycetidae</taxon>
        <taxon>Agaricales</taxon>
        <taxon>Agaricineae</taxon>
        <taxon>Strophariaceae</taxon>
        <taxon>Pholiota</taxon>
    </lineage>
</organism>
<proteinExistence type="predicted"/>
<evidence type="ECO:0000313" key="3">
    <source>
        <dbReference type="EMBL" id="KAF9471647.1"/>
    </source>
</evidence>
<dbReference type="Proteomes" id="UP000807469">
    <property type="component" value="Unassembled WGS sequence"/>
</dbReference>
<dbReference type="Pfam" id="PF20231">
    <property type="entry name" value="DUF6589"/>
    <property type="match status" value="1"/>
</dbReference>